<proteinExistence type="predicted"/>
<dbReference type="EMBL" id="LR797201">
    <property type="protein sequence ID" value="CAB4194134.1"/>
    <property type="molecule type" value="Genomic_DNA"/>
</dbReference>
<dbReference type="EMBL" id="LR796801">
    <property type="protein sequence ID" value="CAB4167238.1"/>
    <property type="molecule type" value="Genomic_DNA"/>
</dbReference>
<sequence length="77" mass="8744">MAPRKAKALEDQGYTALEAYCIGLNEYYKALRKAGFATDICMSLLMDPYSYPDWILPKRINDNPSGLPGYYPDDDED</sequence>
<dbReference type="EMBL" id="LR796999">
    <property type="protein sequence ID" value="CAB4180342.1"/>
    <property type="molecule type" value="Genomic_DNA"/>
</dbReference>
<reference evidence="2" key="1">
    <citation type="submission" date="2020-05" db="EMBL/GenBank/DDBJ databases">
        <authorList>
            <person name="Chiriac C."/>
            <person name="Salcher M."/>
            <person name="Ghai R."/>
            <person name="Kavagutti S V."/>
        </authorList>
    </citation>
    <scope>NUCLEOTIDE SEQUENCE</scope>
</reference>
<organism evidence="2">
    <name type="scientific">uncultured Caudovirales phage</name>
    <dbReference type="NCBI Taxonomy" id="2100421"/>
    <lineage>
        <taxon>Viruses</taxon>
        <taxon>Duplodnaviria</taxon>
        <taxon>Heunggongvirae</taxon>
        <taxon>Uroviricota</taxon>
        <taxon>Caudoviricetes</taxon>
        <taxon>Peduoviridae</taxon>
        <taxon>Maltschvirus</taxon>
        <taxon>Maltschvirus maltsch</taxon>
    </lineage>
</organism>
<evidence type="ECO:0000313" key="3">
    <source>
        <dbReference type="EMBL" id="CAB4194134.1"/>
    </source>
</evidence>
<evidence type="ECO:0000313" key="2">
    <source>
        <dbReference type="EMBL" id="CAB4180342.1"/>
    </source>
</evidence>
<evidence type="ECO:0000313" key="1">
    <source>
        <dbReference type="EMBL" id="CAB4167238.1"/>
    </source>
</evidence>
<gene>
    <name evidence="2" type="ORF">UFOVP1042_19</name>
    <name evidence="3" type="ORF">UFOVP1262_14</name>
    <name evidence="1" type="ORF">UFOVP863_5</name>
</gene>
<accession>A0A6J5Q9X7</accession>
<name>A0A6J5Q9X7_9CAUD</name>
<protein>
    <submittedName>
        <fullName evidence="2">Uncharacterized protein</fullName>
    </submittedName>
</protein>